<keyword evidence="4" id="KW-1185">Reference proteome</keyword>
<keyword evidence="1" id="KW-0472">Membrane</keyword>
<feature type="transmembrane region" description="Helical" evidence="1">
    <location>
        <begin position="72"/>
        <end position="91"/>
    </location>
</feature>
<feature type="domain" description="Urease accessory protein UreH-like transmembrane" evidence="2">
    <location>
        <begin position="10"/>
        <end position="197"/>
    </location>
</feature>
<dbReference type="EMBL" id="JACGBB010000035">
    <property type="protein sequence ID" value="MBZ7988135.1"/>
    <property type="molecule type" value="Genomic_DNA"/>
</dbReference>
<keyword evidence="1" id="KW-1133">Transmembrane helix</keyword>
<dbReference type="InterPro" id="IPR039447">
    <property type="entry name" value="UreH-like_TM_dom"/>
</dbReference>
<evidence type="ECO:0000313" key="4">
    <source>
        <dbReference type="Proteomes" id="UP000786183"/>
    </source>
</evidence>
<proteinExistence type="predicted"/>
<keyword evidence="1" id="KW-0812">Transmembrane</keyword>
<evidence type="ECO:0000259" key="2">
    <source>
        <dbReference type="Pfam" id="PF13386"/>
    </source>
</evidence>
<sequence length="210" mass="24090">MIFTFLENFVLAFLLSLTHCFFMCGAVVFLLSKNTNKIQIYVYNFFRILIYVILGLIAFSIGSFFTSVFLQSLLYFLIGIFCVLIGIALIVRGKLLAFFENNFLYTKIISLFNSIMRFKAKSVIIGCANGLFPCGLVYFFIAKTMLAKNINEALIIIMSFALATLPAMIFTSFLPKYLEKIRYLQNFFYSLIVIDGIYFCYLALRLSKNV</sequence>
<comment type="caution">
    <text evidence="3">The sequence shown here is derived from an EMBL/GenBank/DDBJ whole genome shotgun (WGS) entry which is preliminary data.</text>
</comment>
<dbReference type="PANTHER" id="PTHR42208">
    <property type="entry name" value="HEAVY METAL TRANSPORTER-RELATED"/>
    <property type="match status" value="1"/>
</dbReference>
<organism evidence="3 4">
    <name type="scientific">Campylobacter canadensis</name>
    <dbReference type="NCBI Taxonomy" id="449520"/>
    <lineage>
        <taxon>Bacteria</taxon>
        <taxon>Pseudomonadati</taxon>
        <taxon>Campylobacterota</taxon>
        <taxon>Epsilonproteobacteria</taxon>
        <taxon>Campylobacterales</taxon>
        <taxon>Campylobacteraceae</taxon>
        <taxon>Campylobacter</taxon>
    </lineage>
</organism>
<feature type="transmembrane region" description="Helical" evidence="1">
    <location>
        <begin position="123"/>
        <end position="141"/>
    </location>
</feature>
<feature type="transmembrane region" description="Helical" evidence="1">
    <location>
        <begin position="12"/>
        <end position="32"/>
    </location>
</feature>
<evidence type="ECO:0000313" key="3">
    <source>
        <dbReference type="EMBL" id="MBZ7988135.1"/>
    </source>
</evidence>
<feature type="transmembrane region" description="Helical" evidence="1">
    <location>
        <begin position="153"/>
        <end position="174"/>
    </location>
</feature>
<protein>
    <submittedName>
        <fullName evidence="3">Sulfite exporter TauE/SafE family protein</fullName>
    </submittedName>
</protein>
<dbReference type="Proteomes" id="UP000786183">
    <property type="component" value="Unassembled WGS sequence"/>
</dbReference>
<name>A0ABS7WTM2_9BACT</name>
<dbReference type="RefSeq" id="WP_224325584.1">
    <property type="nucleotide sequence ID" value="NZ_JACGBB010000035.1"/>
</dbReference>
<reference evidence="3 4" key="1">
    <citation type="submission" date="2020-07" db="EMBL/GenBank/DDBJ databases">
        <title>Transfer of Campylobacter canadensis to the novel genus Avispirillum gen. nov., that also includes two novel species recovered from migratory waterfowl: Avispirillum anseris sp. nov. and Avispirillum brantae sp. nov.</title>
        <authorList>
            <person name="Miller W.G."/>
            <person name="Chapman M.H."/>
            <person name="Yee E."/>
            <person name="Inglis G.D."/>
        </authorList>
    </citation>
    <scope>NUCLEOTIDE SEQUENCE [LARGE SCALE GENOMIC DNA]</scope>
    <source>
        <strain evidence="3 4">L283</strain>
    </source>
</reference>
<evidence type="ECO:0000256" key="1">
    <source>
        <dbReference type="SAM" id="Phobius"/>
    </source>
</evidence>
<gene>
    <name evidence="3" type="ORF">AVCANL283_08530</name>
</gene>
<dbReference type="Pfam" id="PF13386">
    <property type="entry name" value="DsbD_2"/>
    <property type="match status" value="1"/>
</dbReference>
<feature type="transmembrane region" description="Helical" evidence="1">
    <location>
        <begin position="186"/>
        <end position="204"/>
    </location>
</feature>
<accession>A0ABS7WTM2</accession>
<dbReference type="PANTHER" id="PTHR42208:SF1">
    <property type="entry name" value="HEAVY METAL TRANSPORTER"/>
    <property type="match status" value="1"/>
</dbReference>
<feature type="transmembrane region" description="Helical" evidence="1">
    <location>
        <begin position="44"/>
        <end position="66"/>
    </location>
</feature>